<feature type="compositionally biased region" description="Basic and acidic residues" evidence="1">
    <location>
        <begin position="15"/>
        <end position="25"/>
    </location>
</feature>
<evidence type="ECO:0000313" key="3">
    <source>
        <dbReference type="Proteomes" id="UP000053611"/>
    </source>
</evidence>
<evidence type="ECO:0000256" key="1">
    <source>
        <dbReference type="SAM" id="MobiDB-lite"/>
    </source>
</evidence>
<feature type="compositionally biased region" description="Low complexity" evidence="1">
    <location>
        <begin position="658"/>
        <end position="670"/>
    </location>
</feature>
<protein>
    <submittedName>
        <fullName evidence="2">Uncharacterized protein</fullName>
    </submittedName>
</protein>
<accession>A0A0J0XEX1</accession>
<feature type="compositionally biased region" description="Basic and acidic residues" evidence="1">
    <location>
        <begin position="49"/>
        <end position="59"/>
    </location>
</feature>
<sequence length="717" mass="74706">MLKTRAQSVVKAFAKKNEPVLDEKAGMPAPTPTSAPPPVAEIRPAVEPTDAKEDKKEPETLETSEGTDEKPKFNLRALFAPKKKPAESPAEAETAQSADPFAAQTKDAVTTEAQAQPAEASAVAAADTPVEADTATEAAPATEEGEKKKGLARIFSLKRKRAVDSAAPSTTEAEPATEVSASEVAATETTPAAEAATETSALQPPSEAESKRASWKRLRLSRTMSGTPKEDEEVKLARTQSPIIEATAETLGAVNAEPVEEKKEKKLWSFGRKDEVVAEPEAVKPADAAAPVETSEKKDDAPAVPPKPTVWKRFMSISKIPEPEQKKEEDKINKPEEATPAPEAPAVTPATDPPVSESPAVAAESHPATESPAAEKKGFFVNFTRKSPKAEATDTSATPLAPEAKVEDAEAAAPSSAAAPETEAPEQKTSGLYRIFSGRRKNTKAEPSAPSVQAETVPAETTEGKDGAKEDCTCPTPKEEAPATESSISGLLRFFSPRESSPREAASAAAVPSETAPKAEADPETPATAPIAEATADTAVEVLKDDTRKVPSEETPKVWKRLLSVRRKPSASPEAETSVPAAAAAAPAPFTEAAVTPAEEVKDEKAGLVTRLRALVPNKEKAAVTEPPVTEASTETAEKTEKPSVVARVASALSLTRAKSPTPAETAPAAEEAKPDEAAPSTTAKAVTFEEPATVETAAPDATPVSAAAAPADAPKA</sequence>
<feature type="region of interest" description="Disordered" evidence="1">
    <location>
        <begin position="1"/>
        <end position="238"/>
    </location>
</feature>
<feature type="compositionally biased region" description="Basic and acidic residues" evidence="1">
    <location>
        <begin position="321"/>
        <end position="337"/>
    </location>
</feature>
<feature type="region of interest" description="Disordered" evidence="1">
    <location>
        <begin position="565"/>
        <end position="602"/>
    </location>
</feature>
<reference evidence="2 3" key="1">
    <citation type="submission" date="2015-03" db="EMBL/GenBank/DDBJ databases">
        <title>Genomics and transcriptomics of the oil-accumulating basidiomycete yeast T. oleaginosus allow insights into substrate utilization and the diverse evolutionary trajectories of mating systems in fungi.</title>
        <authorList>
            <consortium name="DOE Joint Genome Institute"/>
            <person name="Kourist R."/>
            <person name="Kracht O."/>
            <person name="Bracharz F."/>
            <person name="Lipzen A."/>
            <person name="Nolan M."/>
            <person name="Ohm R."/>
            <person name="Grigoriev I."/>
            <person name="Sun S."/>
            <person name="Heitman J."/>
            <person name="Bruck T."/>
            <person name="Nowrousian M."/>
        </authorList>
    </citation>
    <scope>NUCLEOTIDE SEQUENCE [LARGE SCALE GENOMIC DNA]</scope>
    <source>
        <strain evidence="2 3">IBC0246</strain>
    </source>
</reference>
<dbReference type="STRING" id="879819.A0A0J0XEX1"/>
<dbReference type="GeneID" id="28987559"/>
<feature type="compositionally biased region" description="Low complexity" evidence="1">
    <location>
        <begin position="497"/>
        <end position="539"/>
    </location>
</feature>
<gene>
    <name evidence="2" type="ORF">CC85DRAFT_330614</name>
</gene>
<feature type="compositionally biased region" description="Low complexity" evidence="1">
    <location>
        <begin position="165"/>
        <end position="201"/>
    </location>
</feature>
<keyword evidence="3" id="KW-1185">Reference proteome</keyword>
<name>A0A0J0XEX1_9TREE</name>
<dbReference type="AlphaFoldDB" id="A0A0J0XEX1"/>
<feature type="compositionally biased region" description="Low complexity" evidence="1">
    <location>
        <begin position="338"/>
        <end position="354"/>
    </location>
</feature>
<dbReference type="Proteomes" id="UP000053611">
    <property type="component" value="Unassembled WGS sequence"/>
</dbReference>
<feature type="region of interest" description="Disordered" evidence="1">
    <location>
        <begin position="617"/>
        <end position="717"/>
    </location>
</feature>
<feature type="compositionally biased region" description="Basic and acidic residues" evidence="1">
    <location>
        <begin position="462"/>
        <end position="481"/>
    </location>
</feature>
<feature type="compositionally biased region" description="Low complexity" evidence="1">
    <location>
        <begin position="108"/>
        <end position="142"/>
    </location>
</feature>
<proteinExistence type="predicted"/>
<feature type="region of interest" description="Disordered" evidence="1">
    <location>
        <begin position="279"/>
        <end position="540"/>
    </location>
</feature>
<evidence type="ECO:0000313" key="2">
    <source>
        <dbReference type="EMBL" id="KLT39598.1"/>
    </source>
</evidence>
<organism evidence="2 3">
    <name type="scientific">Cutaneotrichosporon oleaginosum</name>
    <dbReference type="NCBI Taxonomy" id="879819"/>
    <lineage>
        <taxon>Eukaryota</taxon>
        <taxon>Fungi</taxon>
        <taxon>Dikarya</taxon>
        <taxon>Basidiomycota</taxon>
        <taxon>Agaricomycotina</taxon>
        <taxon>Tremellomycetes</taxon>
        <taxon>Trichosporonales</taxon>
        <taxon>Trichosporonaceae</taxon>
        <taxon>Cutaneotrichosporon</taxon>
    </lineage>
</organism>
<feature type="compositionally biased region" description="Pro residues" evidence="1">
    <location>
        <begin position="29"/>
        <end position="39"/>
    </location>
</feature>
<feature type="compositionally biased region" description="Low complexity" evidence="1">
    <location>
        <begin position="698"/>
        <end position="717"/>
    </location>
</feature>
<dbReference type="EMBL" id="KQ087254">
    <property type="protein sequence ID" value="KLT39598.1"/>
    <property type="molecule type" value="Genomic_DNA"/>
</dbReference>
<feature type="compositionally biased region" description="Low complexity" evidence="1">
    <location>
        <begin position="570"/>
        <end position="598"/>
    </location>
</feature>
<feature type="compositionally biased region" description="Low complexity" evidence="1">
    <location>
        <begin position="411"/>
        <end position="422"/>
    </location>
</feature>